<dbReference type="InterPro" id="IPR041492">
    <property type="entry name" value="HAD_2"/>
</dbReference>
<evidence type="ECO:0008006" key="3">
    <source>
        <dbReference type="Google" id="ProtNLM"/>
    </source>
</evidence>
<keyword evidence="2" id="KW-1185">Reference proteome</keyword>
<sequence>MIQHMIFDLDGTLFETERIAVPAFVDTFKKLRDEGLFDGEMPKEETFLRMFGLTLNDIWNKLLPSTDQQTKDIADRYMGQFEKDYIDKGNGKLYDGVLETLNELRSRGIQIFIASNGAKEYVDYVLEKMGIEQVITKAYSAGEYQTVSKVDLVAQLLKDNQLNPTDTWMIGDRSSDIEAGQKNHLRTVACAYGFADQTELAHANDFIHSFSELIPLLAKHNE</sequence>
<dbReference type="InterPro" id="IPR050155">
    <property type="entry name" value="HAD-like_hydrolase_sf"/>
</dbReference>
<evidence type="ECO:0000313" key="1">
    <source>
        <dbReference type="EMBL" id="OEH86292.1"/>
    </source>
</evidence>
<gene>
    <name evidence="1" type="ORF">BHU72_13785</name>
</gene>
<dbReference type="GO" id="GO:0006281">
    <property type="term" value="P:DNA repair"/>
    <property type="evidence" value="ECO:0007669"/>
    <property type="project" value="TreeGrafter"/>
</dbReference>
<dbReference type="STRING" id="1390249.BHU72_13785"/>
<dbReference type="Proteomes" id="UP000095255">
    <property type="component" value="Unassembled WGS sequence"/>
</dbReference>
<dbReference type="Gene3D" id="3.40.50.1000">
    <property type="entry name" value="HAD superfamily/HAD-like"/>
    <property type="match status" value="1"/>
</dbReference>
<dbReference type="SFLD" id="SFLDG01129">
    <property type="entry name" value="C1.5:_HAD__Beta-PGM__Phosphata"/>
    <property type="match status" value="1"/>
</dbReference>
<dbReference type="SUPFAM" id="SSF56784">
    <property type="entry name" value="HAD-like"/>
    <property type="match status" value="1"/>
</dbReference>
<proteinExistence type="predicted"/>
<dbReference type="EMBL" id="MJAT01000005">
    <property type="protein sequence ID" value="OEH86292.1"/>
    <property type="molecule type" value="Genomic_DNA"/>
</dbReference>
<dbReference type="AlphaFoldDB" id="A0A1E5L809"/>
<dbReference type="GO" id="GO:0005829">
    <property type="term" value="C:cytosol"/>
    <property type="evidence" value="ECO:0007669"/>
    <property type="project" value="TreeGrafter"/>
</dbReference>
<accession>A0A1E5L809</accession>
<comment type="caution">
    <text evidence="1">The sequence shown here is derived from an EMBL/GenBank/DDBJ whole genome shotgun (WGS) entry which is preliminary data.</text>
</comment>
<reference evidence="1 2" key="1">
    <citation type="submission" date="2016-09" db="EMBL/GenBank/DDBJ databases">
        <title>Desulfuribacillus arsenicus sp. nov., an obligately anaerobic, dissimilatory arsenic- and antimonate-reducing bacterium isolated from anoxic sediments.</title>
        <authorList>
            <person name="Abin C.A."/>
            <person name="Hollibaugh J.T."/>
        </authorList>
    </citation>
    <scope>NUCLEOTIDE SEQUENCE [LARGE SCALE GENOMIC DNA]</scope>
    <source>
        <strain evidence="1 2">MLFW-2</strain>
    </source>
</reference>
<dbReference type="GO" id="GO:0008967">
    <property type="term" value="F:phosphoglycolate phosphatase activity"/>
    <property type="evidence" value="ECO:0007669"/>
    <property type="project" value="TreeGrafter"/>
</dbReference>
<protein>
    <recommendedName>
        <fullName evidence="3">Haloacid dehalogenase</fullName>
    </recommendedName>
</protein>
<dbReference type="InterPro" id="IPR036412">
    <property type="entry name" value="HAD-like_sf"/>
</dbReference>
<dbReference type="SFLD" id="SFLDS00003">
    <property type="entry name" value="Haloacid_Dehalogenase"/>
    <property type="match status" value="1"/>
</dbReference>
<dbReference type="PANTHER" id="PTHR43434:SF1">
    <property type="entry name" value="PHOSPHOGLYCOLATE PHOSPHATASE"/>
    <property type="match status" value="1"/>
</dbReference>
<dbReference type="Pfam" id="PF13419">
    <property type="entry name" value="HAD_2"/>
    <property type="match status" value="1"/>
</dbReference>
<dbReference type="PANTHER" id="PTHR43434">
    <property type="entry name" value="PHOSPHOGLYCOLATE PHOSPHATASE"/>
    <property type="match status" value="1"/>
</dbReference>
<dbReference type="RefSeq" id="WP_069701271.1">
    <property type="nucleotide sequence ID" value="NZ_MJAT01000005.1"/>
</dbReference>
<evidence type="ECO:0000313" key="2">
    <source>
        <dbReference type="Proteomes" id="UP000095255"/>
    </source>
</evidence>
<dbReference type="Gene3D" id="1.10.150.240">
    <property type="entry name" value="Putative phosphatase, domain 2"/>
    <property type="match status" value="1"/>
</dbReference>
<dbReference type="InterPro" id="IPR023198">
    <property type="entry name" value="PGP-like_dom2"/>
</dbReference>
<organism evidence="1 2">
    <name type="scientific">Desulfuribacillus stibiiarsenatis</name>
    <dbReference type="NCBI Taxonomy" id="1390249"/>
    <lineage>
        <taxon>Bacteria</taxon>
        <taxon>Bacillati</taxon>
        <taxon>Bacillota</taxon>
        <taxon>Desulfuribacillia</taxon>
        <taxon>Desulfuribacillales</taxon>
        <taxon>Desulfuribacillaceae</taxon>
        <taxon>Desulfuribacillus</taxon>
    </lineage>
</organism>
<name>A0A1E5L809_9FIRM</name>
<dbReference type="InterPro" id="IPR023214">
    <property type="entry name" value="HAD_sf"/>
</dbReference>